<dbReference type="Pfam" id="PF07589">
    <property type="entry name" value="PEP-CTERM"/>
    <property type="match status" value="1"/>
</dbReference>
<feature type="domain" description="Ice-binding protein C-terminal" evidence="2">
    <location>
        <begin position="136"/>
        <end position="160"/>
    </location>
</feature>
<proteinExistence type="predicted"/>
<evidence type="ECO:0000256" key="1">
    <source>
        <dbReference type="SAM" id="SignalP"/>
    </source>
</evidence>
<reference evidence="3 4" key="1">
    <citation type="submission" date="2021-03" db="EMBL/GenBank/DDBJ databases">
        <title>Draft genome sequence of Janthinobacterium sp. strain PLB02 isolated from infected primmorphs (Lubomirskia baicalensis).</title>
        <authorList>
            <person name="Chernogor L.I."/>
            <person name="Belikov S.I."/>
            <person name="Petrushin I.S."/>
        </authorList>
    </citation>
    <scope>NUCLEOTIDE SEQUENCE [LARGE SCALE GENOMIC DNA]</scope>
    <source>
        <strain evidence="3 4">PLB02</strain>
    </source>
</reference>
<feature type="signal peptide" evidence="1">
    <location>
        <begin position="1"/>
        <end position="20"/>
    </location>
</feature>
<evidence type="ECO:0000313" key="4">
    <source>
        <dbReference type="Proteomes" id="UP000662821"/>
    </source>
</evidence>
<dbReference type="InterPro" id="IPR013424">
    <property type="entry name" value="Ice-binding_C"/>
</dbReference>
<evidence type="ECO:0000313" key="3">
    <source>
        <dbReference type="EMBL" id="QSX97927.1"/>
    </source>
</evidence>
<keyword evidence="1" id="KW-0732">Signal</keyword>
<organism evidence="3 4">
    <name type="scientific">Janthinobacterium lividum</name>
    <dbReference type="NCBI Taxonomy" id="29581"/>
    <lineage>
        <taxon>Bacteria</taxon>
        <taxon>Pseudomonadati</taxon>
        <taxon>Pseudomonadota</taxon>
        <taxon>Betaproteobacteria</taxon>
        <taxon>Burkholderiales</taxon>
        <taxon>Oxalobacteraceae</taxon>
        <taxon>Janthinobacterium</taxon>
    </lineage>
</organism>
<name>A0AAJ4MVZ8_9BURK</name>
<sequence>MKLKFIAAGILAAASFSASAATYDLGILDPTGSDTLSAITTKFAANSAVDDFWTFKLVTPSSTSFGALQTFSVVEGAIKDFSATLLGYGNLTNTSAAGIQSLSWDGQLAAGSYTVHVTGLTGLKNAAYLGSVSALPVPEPETYGMLLGGLVLVGAVARRRAKKAA</sequence>
<dbReference type="NCBIfam" id="NF038126">
    <property type="entry name" value="PEP_CTERM_FxDxF"/>
    <property type="match status" value="1"/>
</dbReference>
<feature type="chain" id="PRO_5042472862" evidence="1">
    <location>
        <begin position="21"/>
        <end position="165"/>
    </location>
</feature>
<protein>
    <submittedName>
        <fullName evidence="3">PEP-CTERM sorting domain-containing protein</fullName>
    </submittedName>
</protein>
<dbReference type="Proteomes" id="UP000662821">
    <property type="component" value="Chromosome"/>
</dbReference>
<accession>A0AAJ4MVZ8</accession>
<dbReference type="AlphaFoldDB" id="A0AAJ4MVZ8"/>
<dbReference type="RefSeq" id="WP_151093300.1">
    <property type="nucleotide sequence ID" value="NZ_CP071520.1"/>
</dbReference>
<dbReference type="EMBL" id="CP071520">
    <property type="protein sequence ID" value="QSX97927.1"/>
    <property type="molecule type" value="Genomic_DNA"/>
</dbReference>
<dbReference type="NCBIfam" id="TIGR02595">
    <property type="entry name" value="PEP_CTERM"/>
    <property type="match status" value="1"/>
</dbReference>
<gene>
    <name evidence="3" type="ORF">J3P46_08450</name>
</gene>
<evidence type="ECO:0000259" key="2">
    <source>
        <dbReference type="Pfam" id="PF07589"/>
    </source>
</evidence>